<protein>
    <recommendedName>
        <fullName evidence="3">Embryo surrounding factor 1 brassicaceae domain-containing protein</fullName>
    </recommendedName>
</protein>
<organism evidence="2">
    <name type="scientific">Panicum hallii</name>
    <dbReference type="NCBI Taxonomy" id="206008"/>
    <lineage>
        <taxon>Eukaryota</taxon>
        <taxon>Viridiplantae</taxon>
        <taxon>Streptophyta</taxon>
        <taxon>Embryophyta</taxon>
        <taxon>Tracheophyta</taxon>
        <taxon>Spermatophyta</taxon>
        <taxon>Magnoliopsida</taxon>
        <taxon>Liliopsida</taxon>
        <taxon>Poales</taxon>
        <taxon>Poaceae</taxon>
        <taxon>PACMAD clade</taxon>
        <taxon>Panicoideae</taxon>
        <taxon>Panicodae</taxon>
        <taxon>Paniceae</taxon>
        <taxon>Panicinae</taxon>
        <taxon>Panicum</taxon>
        <taxon>Panicum sect. Panicum</taxon>
    </lineage>
</organism>
<proteinExistence type="predicted"/>
<feature type="signal peptide" evidence="1">
    <location>
        <begin position="1"/>
        <end position="26"/>
    </location>
</feature>
<dbReference type="AlphaFoldDB" id="A0A2S3I058"/>
<evidence type="ECO:0000256" key="1">
    <source>
        <dbReference type="SAM" id="SignalP"/>
    </source>
</evidence>
<evidence type="ECO:0000313" key="2">
    <source>
        <dbReference type="EMBL" id="PAN33613.1"/>
    </source>
</evidence>
<name>A0A2S3I058_9POAL</name>
<sequence length="100" mass="11062">MANHQGLLVMLSLALFMCSTIPACLSARGVDVMRGEIKAGLNVCYKNPRSRYVDDIFCCSCDRKCIWSDIQQCLSDCARESNCAQTKPEELARPVSVVRG</sequence>
<gene>
    <name evidence="2" type="ORF">PAHAL_6G033600</name>
</gene>
<accession>A0A2S3I058</accession>
<dbReference type="Gramene" id="PAN33613">
    <property type="protein sequence ID" value="PAN33613"/>
    <property type="gene ID" value="PAHAL_6G033600"/>
</dbReference>
<evidence type="ECO:0008006" key="3">
    <source>
        <dbReference type="Google" id="ProtNLM"/>
    </source>
</evidence>
<dbReference type="Proteomes" id="UP000243499">
    <property type="component" value="Chromosome 6"/>
</dbReference>
<reference evidence="2" key="1">
    <citation type="submission" date="2018-04" db="EMBL/GenBank/DDBJ databases">
        <title>WGS assembly of Panicum hallii.</title>
        <authorList>
            <person name="Lovell J."/>
            <person name="Jenkins J."/>
            <person name="Lowry D."/>
            <person name="Mamidi S."/>
            <person name="Sreedasyam A."/>
            <person name="Weng X."/>
            <person name="Barry K."/>
            <person name="Bonette J."/>
            <person name="Campitelli B."/>
            <person name="Daum C."/>
            <person name="Gordon S."/>
            <person name="Gould B."/>
            <person name="Lipzen A."/>
            <person name="Macqueen A."/>
            <person name="Palacio-Mejia J."/>
            <person name="Plott C."/>
            <person name="Shakirov E."/>
            <person name="Shu S."/>
            <person name="Yoshinaga Y."/>
            <person name="Zane M."/>
            <person name="Rokhsar D."/>
            <person name="Grimwood J."/>
            <person name="Schmutz J."/>
            <person name="Juenger T."/>
        </authorList>
    </citation>
    <scope>NUCLEOTIDE SEQUENCE [LARGE SCALE GENOMIC DNA]</scope>
    <source>
        <strain evidence="2">FIL2</strain>
    </source>
</reference>
<feature type="chain" id="PRO_5015460907" description="Embryo surrounding factor 1 brassicaceae domain-containing protein" evidence="1">
    <location>
        <begin position="27"/>
        <end position="100"/>
    </location>
</feature>
<keyword evidence="1" id="KW-0732">Signal</keyword>
<dbReference type="EMBL" id="CM008051">
    <property type="protein sequence ID" value="PAN33613.1"/>
    <property type="molecule type" value="Genomic_DNA"/>
</dbReference>